<dbReference type="SUPFAM" id="SSF55729">
    <property type="entry name" value="Acyl-CoA N-acyltransferases (Nat)"/>
    <property type="match status" value="1"/>
</dbReference>
<dbReference type="Gene3D" id="3.40.630.30">
    <property type="match status" value="1"/>
</dbReference>
<dbReference type="EMBL" id="QETF01000004">
    <property type="protein sequence ID" value="PWG17645.1"/>
    <property type="molecule type" value="Genomic_DNA"/>
</dbReference>
<evidence type="ECO:0000256" key="2">
    <source>
        <dbReference type="ARBA" id="ARBA00023315"/>
    </source>
</evidence>
<dbReference type="PROSITE" id="PS51186">
    <property type="entry name" value="GNAT"/>
    <property type="match status" value="1"/>
</dbReference>
<evidence type="ECO:0000259" key="3">
    <source>
        <dbReference type="PROSITE" id="PS51186"/>
    </source>
</evidence>
<protein>
    <submittedName>
        <fullName evidence="4">Ribosomal-protein-alanine acetyltransferase</fullName>
    </submittedName>
</protein>
<dbReference type="PANTHER" id="PTHR43420">
    <property type="entry name" value="ACETYLTRANSFERASE"/>
    <property type="match status" value="1"/>
</dbReference>
<evidence type="ECO:0000313" key="4">
    <source>
        <dbReference type="EMBL" id="PWG17645.1"/>
    </source>
</evidence>
<dbReference type="Proteomes" id="UP000245293">
    <property type="component" value="Unassembled WGS sequence"/>
</dbReference>
<evidence type="ECO:0000313" key="5">
    <source>
        <dbReference type="Proteomes" id="UP000245293"/>
    </source>
</evidence>
<comment type="caution">
    <text evidence="4">The sequence shown here is derived from an EMBL/GenBank/DDBJ whole genome shotgun (WGS) entry which is preliminary data.</text>
</comment>
<dbReference type="InterPro" id="IPR016181">
    <property type="entry name" value="Acyl_CoA_acyltransferase"/>
</dbReference>
<keyword evidence="2" id="KW-0012">Acyltransferase</keyword>
<organism evidence="4 5">
    <name type="scientific">Salibaculum griseiflavum</name>
    <dbReference type="NCBI Taxonomy" id="1914409"/>
    <lineage>
        <taxon>Bacteria</taxon>
        <taxon>Pseudomonadati</taxon>
        <taxon>Pseudomonadota</taxon>
        <taxon>Alphaproteobacteria</taxon>
        <taxon>Rhodobacterales</taxon>
        <taxon>Roseobacteraceae</taxon>
        <taxon>Salibaculum</taxon>
    </lineage>
</organism>
<dbReference type="AlphaFoldDB" id="A0A2V1P5B5"/>
<dbReference type="InterPro" id="IPR050680">
    <property type="entry name" value="YpeA/RimI_acetyltransf"/>
</dbReference>
<dbReference type="GO" id="GO:0016747">
    <property type="term" value="F:acyltransferase activity, transferring groups other than amino-acyl groups"/>
    <property type="evidence" value="ECO:0007669"/>
    <property type="project" value="InterPro"/>
</dbReference>
<accession>A0A2V1P5B5</accession>
<dbReference type="RefSeq" id="WP_109387365.1">
    <property type="nucleotide sequence ID" value="NZ_QETF01000004.1"/>
</dbReference>
<dbReference type="InterPro" id="IPR000182">
    <property type="entry name" value="GNAT_dom"/>
</dbReference>
<evidence type="ECO:0000256" key="1">
    <source>
        <dbReference type="ARBA" id="ARBA00022679"/>
    </source>
</evidence>
<sequence>MTPADMAVLMARAMPDARPWSEAEFADLAARPGTILTGDARVLVIGQVVAEEAEIFMVLTDPAHRRTGLARDALARFEQAAREAGAIRTILDVAADNDAARALYDRAGYVCIAERRAYYPRPEGDAVAAHMLEKRL</sequence>
<keyword evidence="1 4" id="KW-0808">Transferase</keyword>
<dbReference type="CDD" id="cd04301">
    <property type="entry name" value="NAT_SF"/>
    <property type="match status" value="1"/>
</dbReference>
<reference evidence="5" key="1">
    <citation type="submission" date="2018-05" db="EMBL/GenBank/DDBJ databases">
        <authorList>
            <person name="Du Z."/>
            <person name="Wang X."/>
        </authorList>
    </citation>
    <scope>NUCLEOTIDE SEQUENCE [LARGE SCALE GENOMIC DNA]</scope>
    <source>
        <strain evidence="5">WDS4C29</strain>
    </source>
</reference>
<proteinExistence type="predicted"/>
<dbReference type="OrthoDB" id="9804026at2"/>
<name>A0A2V1P5B5_9RHOB</name>
<feature type="domain" description="N-acetyltransferase" evidence="3">
    <location>
        <begin position="1"/>
        <end position="133"/>
    </location>
</feature>
<gene>
    <name evidence="4" type="ORF">DFK10_05335</name>
</gene>
<keyword evidence="5" id="KW-1185">Reference proteome</keyword>
<dbReference type="Pfam" id="PF00583">
    <property type="entry name" value="Acetyltransf_1"/>
    <property type="match status" value="1"/>
</dbReference>
<dbReference type="PANTHER" id="PTHR43420:SF44">
    <property type="entry name" value="ACETYLTRANSFERASE YPEA"/>
    <property type="match status" value="1"/>
</dbReference>